<dbReference type="UniPathway" id="UPA00252">
    <property type="reaction ID" value="UER00325"/>
</dbReference>
<keyword evidence="3 9" id="KW-0479">Metal-binding</keyword>
<evidence type="ECO:0000313" key="11">
    <source>
        <dbReference type="EMBL" id="GGF88764.1"/>
    </source>
</evidence>
<dbReference type="GO" id="GO:0046872">
    <property type="term" value="F:metal ion binding"/>
    <property type="evidence" value="ECO:0007669"/>
    <property type="project" value="UniProtKB-KW"/>
</dbReference>
<evidence type="ECO:0000256" key="6">
    <source>
        <dbReference type="ARBA" id="ARBA00023239"/>
    </source>
</evidence>
<comment type="pathway">
    <text evidence="9 10">Porphyrin-containing compound metabolism; protoheme biosynthesis; protoheme from protoporphyrin-IX: step 1/1.</text>
</comment>
<organism evidence="11 12">
    <name type="scientific">Cysteiniphilum litorale</name>
    <dbReference type="NCBI Taxonomy" id="2056700"/>
    <lineage>
        <taxon>Bacteria</taxon>
        <taxon>Pseudomonadati</taxon>
        <taxon>Pseudomonadota</taxon>
        <taxon>Gammaproteobacteria</taxon>
        <taxon>Thiotrichales</taxon>
        <taxon>Fastidiosibacteraceae</taxon>
        <taxon>Cysteiniphilum</taxon>
    </lineage>
</organism>
<dbReference type="PANTHER" id="PTHR11108">
    <property type="entry name" value="FERROCHELATASE"/>
    <property type="match status" value="1"/>
</dbReference>
<dbReference type="CDD" id="cd00419">
    <property type="entry name" value="Ferrochelatase_C"/>
    <property type="match status" value="1"/>
</dbReference>
<dbReference type="GO" id="GO:0004325">
    <property type="term" value="F:ferrochelatase activity"/>
    <property type="evidence" value="ECO:0007669"/>
    <property type="project" value="UniProtKB-UniRule"/>
</dbReference>
<dbReference type="EMBL" id="BMJS01000001">
    <property type="protein sequence ID" value="GGF88764.1"/>
    <property type="molecule type" value="Genomic_DNA"/>
</dbReference>
<evidence type="ECO:0000256" key="8">
    <source>
        <dbReference type="ARBA" id="ARBA00024536"/>
    </source>
</evidence>
<keyword evidence="5 9" id="KW-0350">Heme biosynthesis</keyword>
<dbReference type="SUPFAM" id="SSF53800">
    <property type="entry name" value="Chelatase"/>
    <property type="match status" value="1"/>
</dbReference>
<dbReference type="GO" id="GO:0005737">
    <property type="term" value="C:cytoplasm"/>
    <property type="evidence" value="ECO:0007669"/>
    <property type="project" value="UniProtKB-SubCell"/>
</dbReference>
<dbReference type="FunFam" id="3.40.50.1400:FF:000002">
    <property type="entry name" value="Ferrochelatase"/>
    <property type="match status" value="1"/>
</dbReference>
<dbReference type="Pfam" id="PF00762">
    <property type="entry name" value="Ferrochelatase"/>
    <property type="match status" value="1"/>
</dbReference>
<dbReference type="InterPro" id="IPR033644">
    <property type="entry name" value="Ferrochelatase_C"/>
</dbReference>
<dbReference type="Gene3D" id="3.40.50.1400">
    <property type="match status" value="2"/>
</dbReference>
<dbReference type="HAMAP" id="MF_00323">
    <property type="entry name" value="Ferrochelatase"/>
    <property type="match status" value="1"/>
</dbReference>
<evidence type="ECO:0000256" key="1">
    <source>
        <dbReference type="ARBA" id="ARBA00007718"/>
    </source>
</evidence>
<dbReference type="CDD" id="cd03411">
    <property type="entry name" value="Ferrochelatase_N"/>
    <property type="match status" value="1"/>
</dbReference>
<evidence type="ECO:0000256" key="5">
    <source>
        <dbReference type="ARBA" id="ARBA00023133"/>
    </source>
</evidence>
<evidence type="ECO:0000313" key="12">
    <source>
        <dbReference type="Proteomes" id="UP000636949"/>
    </source>
</evidence>
<reference evidence="11" key="2">
    <citation type="submission" date="2020-09" db="EMBL/GenBank/DDBJ databases">
        <authorList>
            <person name="Sun Q."/>
            <person name="Zhou Y."/>
        </authorList>
    </citation>
    <scope>NUCLEOTIDE SEQUENCE</scope>
    <source>
        <strain evidence="11">CGMCC 1.15758</strain>
    </source>
</reference>
<keyword evidence="12" id="KW-1185">Reference proteome</keyword>
<keyword evidence="4 9" id="KW-0408">Iron</keyword>
<comment type="catalytic activity">
    <reaction evidence="9 10">
        <text>heme b + 2 H(+) = protoporphyrin IX + Fe(2+)</text>
        <dbReference type="Rhea" id="RHEA:22584"/>
        <dbReference type="ChEBI" id="CHEBI:15378"/>
        <dbReference type="ChEBI" id="CHEBI:29033"/>
        <dbReference type="ChEBI" id="CHEBI:57306"/>
        <dbReference type="ChEBI" id="CHEBI:60344"/>
        <dbReference type="EC" id="4.98.1.1"/>
    </reaction>
</comment>
<protein>
    <recommendedName>
        <fullName evidence="9 10">Ferrochelatase</fullName>
        <ecNumber evidence="9 10">4.98.1.1</ecNumber>
    </recommendedName>
    <alternativeName>
        <fullName evidence="9">Heme synthase</fullName>
    </alternativeName>
    <alternativeName>
        <fullName evidence="9">Protoheme ferro-lyase</fullName>
    </alternativeName>
</protein>
<feature type="binding site" evidence="9">
    <location>
        <position position="298"/>
    </location>
    <ligand>
        <name>Fe(2+)</name>
        <dbReference type="ChEBI" id="CHEBI:29033"/>
    </ligand>
</feature>
<keyword evidence="6 9" id="KW-0456">Lyase</keyword>
<keyword evidence="7 9" id="KW-0627">Porphyrin biosynthesis</keyword>
<evidence type="ECO:0000256" key="4">
    <source>
        <dbReference type="ARBA" id="ARBA00023004"/>
    </source>
</evidence>
<evidence type="ECO:0000256" key="2">
    <source>
        <dbReference type="ARBA" id="ARBA00022490"/>
    </source>
</evidence>
<dbReference type="Proteomes" id="UP000636949">
    <property type="component" value="Unassembled WGS sequence"/>
</dbReference>
<comment type="subcellular location">
    <subcellularLocation>
        <location evidence="9 10">Cytoplasm</location>
    </subcellularLocation>
</comment>
<dbReference type="InterPro" id="IPR001015">
    <property type="entry name" value="Ferrochelatase"/>
</dbReference>
<comment type="caution">
    <text evidence="11">The sequence shown here is derived from an EMBL/GenBank/DDBJ whole genome shotgun (WGS) entry which is preliminary data.</text>
</comment>
<sequence>MHNTDRMDEIKKMSNKGKTISNAKKAILLINLGTPDSYQVKDVRKYLKEFLSDRRVIEASSFIWQPILRLFILPFRSPKTAKLYESIWFQDKQLSPLMYYTQAQARKLADKLGNEVIVDFAMRYGEPSIKAKIEALSVQGVTEITIVPLYPQYSATTTASVYDEVFRVLQTMRYQPNIVGVAPYYQHPAYIKALKQSVLSYLETIDFTPDVLLLSFHGIPLECVQKGDPYQAHCLQTFELLKSALSETKLDIQVSFQSRFGPKEWLKPYTTEVLANLAKKGKKNVLVMAPGFAADCLETLEELKETERETFLNAGGQHYAVIPCLNDRDEHIEMLKTIIGE</sequence>
<gene>
    <name evidence="9 11" type="primary">hemH</name>
    <name evidence="11" type="ORF">GCM10010995_02480</name>
</gene>
<evidence type="ECO:0000256" key="7">
    <source>
        <dbReference type="ARBA" id="ARBA00023244"/>
    </source>
</evidence>
<reference evidence="11" key="1">
    <citation type="journal article" date="2014" name="Int. J. Syst. Evol. Microbiol.">
        <title>Complete genome sequence of Corynebacterium casei LMG S-19264T (=DSM 44701T), isolated from a smear-ripened cheese.</title>
        <authorList>
            <consortium name="US DOE Joint Genome Institute (JGI-PGF)"/>
            <person name="Walter F."/>
            <person name="Albersmeier A."/>
            <person name="Kalinowski J."/>
            <person name="Ruckert C."/>
        </authorList>
    </citation>
    <scope>NUCLEOTIDE SEQUENCE</scope>
    <source>
        <strain evidence="11">CGMCC 1.15758</strain>
    </source>
</reference>
<dbReference type="NCBIfam" id="TIGR00109">
    <property type="entry name" value="hemH"/>
    <property type="match status" value="1"/>
</dbReference>
<dbReference type="AlphaFoldDB" id="A0A8J2Z263"/>
<dbReference type="InterPro" id="IPR033659">
    <property type="entry name" value="Ferrochelatase_N"/>
</dbReference>
<comment type="catalytic activity">
    <reaction evidence="8">
        <text>Fe-coproporphyrin III + 2 H(+) = coproporphyrin III + Fe(2+)</text>
        <dbReference type="Rhea" id="RHEA:49572"/>
        <dbReference type="ChEBI" id="CHEBI:15378"/>
        <dbReference type="ChEBI" id="CHEBI:29033"/>
        <dbReference type="ChEBI" id="CHEBI:68438"/>
        <dbReference type="ChEBI" id="CHEBI:131725"/>
        <dbReference type="EC" id="4.99.1.9"/>
    </reaction>
    <physiologicalReaction direction="right-to-left" evidence="8">
        <dbReference type="Rhea" id="RHEA:49574"/>
    </physiologicalReaction>
</comment>
<dbReference type="PROSITE" id="PS00534">
    <property type="entry name" value="FERROCHELATASE"/>
    <property type="match status" value="1"/>
</dbReference>
<evidence type="ECO:0000256" key="3">
    <source>
        <dbReference type="ARBA" id="ARBA00022723"/>
    </source>
</evidence>
<accession>A0A8J2Z263</accession>
<comment type="function">
    <text evidence="9 10">Catalyzes the ferrous insertion into protoporphyrin IX.</text>
</comment>
<evidence type="ECO:0000256" key="10">
    <source>
        <dbReference type="RuleBase" id="RU000607"/>
    </source>
</evidence>
<dbReference type="InterPro" id="IPR019772">
    <property type="entry name" value="Ferrochelatase_AS"/>
</dbReference>
<keyword evidence="2 9" id="KW-0963">Cytoplasm</keyword>
<evidence type="ECO:0000256" key="9">
    <source>
        <dbReference type="HAMAP-Rule" id="MF_00323"/>
    </source>
</evidence>
<dbReference type="EC" id="4.98.1.1" evidence="9 10"/>
<comment type="similarity">
    <text evidence="1 9 10">Belongs to the ferrochelatase family.</text>
</comment>
<name>A0A8J2Z263_9GAMM</name>
<proteinExistence type="inferred from homology"/>
<dbReference type="GO" id="GO:0006783">
    <property type="term" value="P:heme biosynthetic process"/>
    <property type="evidence" value="ECO:0007669"/>
    <property type="project" value="UniProtKB-UniRule"/>
</dbReference>
<dbReference type="PANTHER" id="PTHR11108:SF1">
    <property type="entry name" value="FERROCHELATASE, MITOCHONDRIAL"/>
    <property type="match status" value="1"/>
</dbReference>
<feature type="binding site" evidence="9">
    <location>
        <position position="217"/>
    </location>
    <ligand>
        <name>Fe(2+)</name>
        <dbReference type="ChEBI" id="CHEBI:29033"/>
    </ligand>
</feature>